<name>A0AA37KN68_9BACT</name>
<dbReference type="SUPFAM" id="SSF56935">
    <property type="entry name" value="Porins"/>
    <property type="match status" value="1"/>
</dbReference>
<dbReference type="InterPro" id="IPR041700">
    <property type="entry name" value="OMP_b-brl_3"/>
</dbReference>
<evidence type="ECO:0000259" key="5">
    <source>
        <dbReference type="Pfam" id="PF14905"/>
    </source>
</evidence>
<keyword evidence="4" id="KW-0732">Signal</keyword>
<dbReference type="RefSeq" id="WP_244076529.1">
    <property type="nucleotide sequence ID" value="NZ_AP025581.1"/>
</dbReference>
<comment type="caution">
    <text evidence="6">The sequence shown here is derived from an EMBL/GenBank/DDBJ whole genome shotgun (WGS) entry which is preliminary data.</text>
</comment>
<proteinExistence type="predicted"/>
<dbReference type="GO" id="GO:0009279">
    <property type="term" value="C:cell outer membrane"/>
    <property type="evidence" value="ECO:0007669"/>
    <property type="project" value="UniProtKB-SubCell"/>
</dbReference>
<organism evidence="6 7">
    <name type="scientific">Alistipes finegoldii</name>
    <dbReference type="NCBI Taxonomy" id="214856"/>
    <lineage>
        <taxon>Bacteria</taxon>
        <taxon>Pseudomonadati</taxon>
        <taxon>Bacteroidota</taxon>
        <taxon>Bacteroidia</taxon>
        <taxon>Bacteroidales</taxon>
        <taxon>Rikenellaceae</taxon>
        <taxon>Alistipes</taxon>
    </lineage>
</organism>
<feature type="signal peptide" evidence="4">
    <location>
        <begin position="1"/>
        <end position="20"/>
    </location>
</feature>
<dbReference type="SUPFAM" id="SSF49464">
    <property type="entry name" value="Carboxypeptidase regulatory domain-like"/>
    <property type="match status" value="1"/>
</dbReference>
<evidence type="ECO:0000256" key="4">
    <source>
        <dbReference type="SAM" id="SignalP"/>
    </source>
</evidence>
<dbReference type="InterPro" id="IPR036942">
    <property type="entry name" value="Beta-barrel_TonB_sf"/>
</dbReference>
<evidence type="ECO:0000313" key="6">
    <source>
        <dbReference type="EMBL" id="GKI19065.1"/>
    </source>
</evidence>
<keyword evidence="2" id="KW-0472">Membrane</keyword>
<dbReference type="EMBL" id="BQOL01000001">
    <property type="protein sequence ID" value="GKI19065.1"/>
    <property type="molecule type" value="Genomic_DNA"/>
</dbReference>
<gene>
    <name evidence="6" type="ORF">CE91St16_19730</name>
</gene>
<feature type="chain" id="PRO_5041241354" evidence="4">
    <location>
        <begin position="21"/>
        <end position="790"/>
    </location>
</feature>
<evidence type="ECO:0000256" key="1">
    <source>
        <dbReference type="ARBA" id="ARBA00004442"/>
    </source>
</evidence>
<reference evidence="6" key="1">
    <citation type="submission" date="2022-01" db="EMBL/GenBank/DDBJ databases">
        <title>Novel bile acid biosynthetic pathways are enriched in the microbiome of centenarians.</title>
        <authorList>
            <person name="Sato Y."/>
            <person name="Atarashi K."/>
            <person name="Plichta R.D."/>
            <person name="Arai Y."/>
            <person name="Sasajima S."/>
            <person name="Kearney M.S."/>
            <person name="Suda W."/>
            <person name="Takeshita K."/>
            <person name="Sasaki T."/>
            <person name="Okamoto S."/>
            <person name="Skelly N.A."/>
            <person name="Okamura Y."/>
            <person name="Vlamakis H."/>
            <person name="Li Y."/>
            <person name="Tanoue T."/>
            <person name="Takei H."/>
            <person name="Nittono H."/>
            <person name="Narushima S."/>
            <person name="Irie J."/>
            <person name="Itoh H."/>
            <person name="Moriya K."/>
            <person name="Sugiura Y."/>
            <person name="Suematsu M."/>
            <person name="Moritoki N."/>
            <person name="Shibata S."/>
            <person name="Littman R.D."/>
            <person name="Fischbach A.M."/>
            <person name="Uwamino Y."/>
            <person name="Inoue T."/>
            <person name="Honda A."/>
            <person name="Hattori M."/>
            <person name="Murai T."/>
            <person name="Xavier J.R."/>
            <person name="Hirose N."/>
            <person name="Honda K."/>
        </authorList>
    </citation>
    <scope>NUCLEOTIDE SEQUENCE</scope>
    <source>
        <strain evidence="6">CE91-St16</strain>
    </source>
</reference>
<dbReference type="Pfam" id="PF13620">
    <property type="entry name" value="CarboxypepD_reg"/>
    <property type="match status" value="1"/>
</dbReference>
<keyword evidence="3" id="KW-0998">Cell outer membrane</keyword>
<dbReference type="Proteomes" id="UP001055105">
    <property type="component" value="Unassembled WGS sequence"/>
</dbReference>
<sequence length="790" mass="89106">MKKLILLILLLAMAAANAIAARMYPTGGRVVDAQGQAVEYATVVLLRGGEQVAGMATDDAGRFELKVPTGEYTLSIQYLGFDPVLRQVRVDADNDLGDIVLKSSSTQIEGVVVKAQLIRREADRFVVDVANAPAAIGKDGIELLERAPGVWVDDEKISINGKSGSKVYVNDRELRMEPAQLLTYLRSLRADDIQKIEVVPTTGADYDADSSGGIIRITLRKRRENGMEGSLSVDSRLGRWVRSVNPRARVNYHSGRLDLYGLAWFNLETDEFESDENTRYTSGSNSLEAHSEKFERDRNFGASFGSVYEINSRQSVGAEFEYWRNREKGPNDSYTDFTAEEGVTRTDSRYDNFTARNNYSLTFNYIRKIDSLGSTLKVLADYNRRTTDAENDNFSRIAAPAPAPAADSAYRDNSVSVYNVTTATLAFDKKFSPRWSLRAGAKYTYNDMHNDALYEYLKDDAWARNDNQSFTINYTENIAAAYGIASANLGRWSLVAGVRGEYTRTEGKGHGIAQNYFSLFPNANVSYALTKDGAYSLIAQYARTIERPRFWTLNPQRYQISDYTYQTGNPKLDPAYKHDASLTLVLKHKYTLTGGIVVQTGEIQQTMRPDADDPKRLCIAWVNYDTTKSYYVSANAPCQFAKWWTMNLNATYIRQGQRVDQHTPEAHYNFYFANASTTFTLPAKFYIDLSYRLQGRMDFGNCWVEPMHFLNAGIKKRFGDKFTAACSVRNLIDRPQHVGARGEGFVRRVDMSQQWNCREFRISLSYNFKSGKAFKRRAVEAGSADEKSRL</sequence>
<dbReference type="Gene3D" id="2.170.130.10">
    <property type="entry name" value="TonB-dependent receptor, plug domain"/>
    <property type="match status" value="1"/>
</dbReference>
<evidence type="ECO:0000256" key="2">
    <source>
        <dbReference type="ARBA" id="ARBA00023136"/>
    </source>
</evidence>
<evidence type="ECO:0000256" key="3">
    <source>
        <dbReference type="ARBA" id="ARBA00023237"/>
    </source>
</evidence>
<dbReference type="InterPro" id="IPR037066">
    <property type="entry name" value="Plug_dom_sf"/>
</dbReference>
<dbReference type="Pfam" id="PF14905">
    <property type="entry name" value="OMP_b-brl_3"/>
    <property type="match status" value="1"/>
</dbReference>
<dbReference type="Gene3D" id="2.60.40.1120">
    <property type="entry name" value="Carboxypeptidase-like, regulatory domain"/>
    <property type="match status" value="1"/>
</dbReference>
<keyword evidence="6" id="KW-0675">Receptor</keyword>
<dbReference type="AlphaFoldDB" id="A0AA37KN68"/>
<dbReference type="InterPro" id="IPR008969">
    <property type="entry name" value="CarboxyPept-like_regulatory"/>
</dbReference>
<accession>A0AA37KN68</accession>
<dbReference type="Gene3D" id="2.40.170.20">
    <property type="entry name" value="TonB-dependent receptor, beta-barrel domain"/>
    <property type="match status" value="1"/>
</dbReference>
<evidence type="ECO:0000313" key="7">
    <source>
        <dbReference type="Proteomes" id="UP001055105"/>
    </source>
</evidence>
<comment type="subcellular location">
    <subcellularLocation>
        <location evidence="1">Cell outer membrane</location>
    </subcellularLocation>
</comment>
<feature type="domain" description="Outer membrane protein beta-barrel" evidence="5">
    <location>
        <begin position="367"/>
        <end position="766"/>
    </location>
</feature>
<protein>
    <submittedName>
        <fullName evidence="6">TonB-dependent receptor</fullName>
    </submittedName>
</protein>